<gene>
    <name evidence="4" type="ORF">GNH96_09995</name>
</gene>
<keyword evidence="1" id="KW-0175">Coiled coil</keyword>
<proteinExistence type="predicted"/>
<feature type="coiled-coil region" evidence="1">
    <location>
        <begin position="41"/>
        <end position="134"/>
    </location>
</feature>
<evidence type="ECO:0000256" key="3">
    <source>
        <dbReference type="SAM" id="SignalP"/>
    </source>
</evidence>
<name>A0A858QBU9_9GAMM</name>
<evidence type="ECO:0000256" key="1">
    <source>
        <dbReference type="SAM" id="Coils"/>
    </source>
</evidence>
<keyword evidence="5" id="KW-1185">Reference proteome</keyword>
<feature type="region of interest" description="Disordered" evidence="2">
    <location>
        <begin position="208"/>
        <end position="243"/>
    </location>
</feature>
<dbReference type="AlphaFoldDB" id="A0A858QBU9"/>
<feature type="signal peptide" evidence="3">
    <location>
        <begin position="1"/>
        <end position="28"/>
    </location>
</feature>
<keyword evidence="3" id="KW-0732">Signal</keyword>
<sequence length="243" mass="26857">MLLPLPSRLAPAVALGLCSLVWSASVFAEKPKGDEGVVQTLRKAQGMLRQLSQEKIELEARNVALEKQLADQAAALKALEARAAKLEPLQGELKQITAARQSLEQQLGGQTSRLRAVSELHKKALAELERYRRDNQLLVDAVKERTRWIESCAAKNRDLVRVNQEVLKKFGNSSLLDKLAESEPFTGIAAVDKENAVQEFRYKIEDLEVTPWKEAPPQDSAAPARGVSDAPPAKEEEEDEDGE</sequence>
<organism evidence="4 5">
    <name type="scientific">Methylococcus geothermalis</name>
    <dbReference type="NCBI Taxonomy" id="2681310"/>
    <lineage>
        <taxon>Bacteria</taxon>
        <taxon>Pseudomonadati</taxon>
        <taxon>Pseudomonadota</taxon>
        <taxon>Gammaproteobacteria</taxon>
        <taxon>Methylococcales</taxon>
        <taxon>Methylococcaceae</taxon>
        <taxon>Methylococcus</taxon>
    </lineage>
</organism>
<reference evidence="5" key="1">
    <citation type="submission" date="2019-12" db="EMBL/GenBank/DDBJ databases">
        <authorList>
            <person name="Awala S.I."/>
            <person name="Rhee S.K."/>
        </authorList>
    </citation>
    <scope>NUCLEOTIDE SEQUENCE [LARGE SCALE GENOMIC DNA]</scope>
    <source>
        <strain evidence="5">IM1</strain>
    </source>
</reference>
<dbReference type="KEGG" id="metu:GNH96_09995"/>
<evidence type="ECO:0000313" key="4">
    <source>
        <dbReference type="EMBL" id="QJD31399.1"/>
    </source>
</evidence>
<protein>
    <submittedName>
        <fullName evidence="4">Uncharacterized protein</fullName>
    </submittedName>
</protein>
<dbReference type="EMBL" id="CP046565">
    <property type="protein sequence ID" value="QJD31399.1"/>
    <property type="molecule type" value="Genomic_DNA"/>
</dbReference>
<feature type="chain" id="PRO_5032817925" evidence="3">
    <location>
        <begin position="29"/>
        <end position="243"/>
    </location>
</feature>
<accession>A0A858QBU9</accession>
<evidence type="ECO:0000313" key="5">
    <source>
        <dbReference type="Proteomes" id="UP000503004"/>
    </source>
</evidence>
<evidence type="ECO:0000256" key="2">
    <source>
        <dbReference type="SAM" id="MobiDB-lite"/>
    </source>
</evidence>
<dbReference type="Proteomes" id="UP000503004">
    <property type="component" value="Chromosome"/>
</dbReference>